<feature type="region of interest" description="Disordered" evidence="2">
    <location>
        <begin position="351"/>
        <end position="372"/>
    </location>
</feature>
<comment type="caution">
    <text evidence="3">The sequence shown here is derived from an EMBL/GenBank/DDBJ whole genome shotgun (WGS) entry which is preliminary data.</text>
</comment>
<organism evidence="3 4">
    <name type="scientific">Cuscuta australis</name>
    <dbReference type="NCBI Taxonomy" id="267555"/>
    <lineage>
        <taxon>Eukaryota</taxon>
        <taxon>Viridiplantae</taxon>
        <taxon>Streptophyta</taxon>
        <taxon>Embryophyta</taxon>
        <taxon>Tracheophyta</taxon>
        <taxon>Spermatophyta</taxon>
        <taxon>Magnoliopsida</taxon>
        <taxon>eudicotyledons</taxon>
        <taxon>Gunneridae</taxon>
        <taxon>Pentapetalae</taxon>
        <taxon>asterids</taxon>
        <taxon>lamiids</taxon>
        <taxon>Solanales</taxon>
        <taxon>Convolvulaceae</taxon>
        <taxon>Cuscuteae</taxon>
        <taxon>Cuscuta</taxon>
        <taxon>Cuscuta subgen. Grammica</taxon>
        <taxon>Cuscuta sect. Cleistogrammica</taxon>
    </lineage>
</organism>
<evidence type="ECO:0000313" key="3">
    <source>
        <dbReference type="EMBL" id="RAL39633.1"/>
    </source>
</evidence>
<gene>
    <name evidence="3" type="ORF">DM860_003166</name>
</gene>
<feature type="coiled-coil region" evidence="1">
    <location>
        <begin position="396"/>
        <end position="452"/>
    </location>
</feature>
<keyword evidence="4" id="KW-1185">Reference proteome</keyword>
<keyword evidence="1" id="KW-0175">Coiled coil</keyword>
<evidence type="ECO:0000313" key="4">
    <source>
        <dbReference type="Proteomes" id="UP000249390"/>
    </source>
</evidence>
<sequence length="526" mass="60838">MERNLSDHTSAHARIQQLERERDDLHKDIEQLCLQQGGPGYLGVATRMHLHRTAALEQEIENLKKKLTECSRENENLQEELSQAYRIKSQLADLHNAEVSKNIEAEKQLKFFQGCVASAFAERDTAVLEAEKAKEKEEFNSREFYKLQESFEKLSSELLEEKKLTASIQSDLSKRSRQLEVFREIVNKFYGIRQHALEDNEDACWEDKCECLLHDSSEMWRFKSDEETSISYTSSLELEVETLRSSLGNLQNKLKVGLEIENHLKNKVRDLEKQKVHVENKIMAGMSMLRDFHSQFRISITSMLDEGFLQIRSELHAVEEKFRQLDLNVESDFTSQQVDDLNETECRDVHINTESNAESNTKRDDPNPSRSAAIETSETSDALALALQEKVATLLLLSQEEERHLLERNMNAALQKRIVELQRNLLQVTTEKVKALMELAQLKQEYQLLLQKGDQDIIQGRHHSEIEGKKAVQDGEGRLKNMLKRTYLRRWGGTLHSEVNDAESHGLDIARSEQYFCLQVCSLMYL</sequence>
<feature type="coiled-coil region" evidence="1">
    <location>
        <begin position="8"/>
        <end position="94"/>
    </location>
</feature>
<protein>
    <submittedName>
        <fullName evidence="3">Uncharacterized protein</fullName>
    </submittedName>
</protein>
<reference evidence="3 4" key="1">
    <citation type="submission" date="2018-06" db="EMBL/GenBank/DDBJ databases">
        <title>The Genome of Cuscuta australis (Dodder) Provides Insight into the Evolution of Plant Parasitism.</title>
        <authorList>
            <person name="Liu H."/>
        </authorList>
    </citation>
    <scope>NUCLEOTIDE SEQUENCE [LARGE SCALE GENOMIC DNA]</scope>
    <source>
        <strain evidence="4">cv. Yunnan</strain>
        <tissue evidence="3">Vines</tissue>
    </source>
</reference>
<dbReference type="PANTHER" id="PTHR35712:SF1">
    <property type="entry name" value="MYOSIN HEAVY CHAIN-LIKE PROTEIN"/>
    <property type="match status" value="1"/>
</dbReference>
<dbReference type="Proteomes" id="UP000249390">
    <property type="component" value="Unassembled WGS sequence"/>
</dbReference>
<accession>A0A328D6T0</accession>
<proteinExistence type="predicted"/>
<name>A0A328D6T0_9ASTE</name>
<dbReference type="EMBL" id="NQVE01000200">
    <property type="protein sequence ID" value="RAL39633.1"/>
    <property type="molecule type" value="Genomic_DNA"/>
</dbReference>
<feature type="coiled-coil region" evidence="1">
    <location>
        <begin position="233"/>
        <end position="281"/>
    </location>
</feature>
<dbReference type="AlphaFoldDB" id="A0A328D6T0"/>
<evidence type="ECO:0000256" key="2">
    <source>
        <dbReference type="SAM" id="MobiDB-lite"/>
    </source>
</evidence>
<evidence type="ECO:0000256" key="1">
    <source>
        <dbReference type="SAM" id="Coils"/>
    </source>
</evidence>
<dbReference type="PANTHER" id="PTHR35712">
    <property type="entry name" value="MYOSIN HEAVY CHAIN-LIKE PROTEIN"/>
    <property type="match status" value="1"/>
</dbReference>